<feature type="domain" description="HTH luxR-type" evidence="4">
    <location>
        <begin position="154"/>
        <end position="219"/>
    </location>
</feature>
<reference evidence="5 6" key="1">
    <citation type="submission" date="2017-12" db="EMBL/GenBank/DDBJ databases">
        <title>Pharmacopeia of the Arctic Ocean.</title>
        <authorList>
            <person name="Collins E."/>
            <person name="Ducluzeau A.-L."/>
        </authorList>
    </citation>
    <scope>NUCLEOTIDE SEQUENCE [LARGE SCALE GENOMIC DNA]</scope>
    <source>
        <strain evidence="5 6">DSM 23325</strain>
    </source>
</reference>
<proteinExistence type="predicted"/>
<comment type="caution">
    <text evidence="5">The sequence shown here is derived from an EMBL/GenBank/DDBJ whole genome shotgun (WGS) entry which is preliminary data.</text>
</comment>
<dbReference type="PROSITE" id="PS50043">
    <property type="entry name" value="HTH_LUXR_2"/>
    <property type="match status" value="1"/>
</dbReference>
<dbReference type="CDD" id="cd06170">
    <property type="entry name" value="LuxR_C_like"/>
    <property type="match status" value="1"/>
</dbReference>
<evidence type="ECO:0000313" key="6">
    <source>
        <dbReference type="Proteomes" id="UP000233565"/>
    </source>
</evidence>
<keyword evidence="3" id="KW-0804">Transcription</keyword>
<keyword evidence="6" id="KW-1185">Reference proteome</keyword>
<keyword evidence="2 5" id="KW-0238">DNA-binding</keyword>
<organism evidence="5 6">
    <name type="scientific">Nocardioides alpinus</name>
    <dbReference type="NCBI Taxonomy" id="748909"/>
    <lineage>
        <taxon>Bacteria</taxon>
        <taxon>Bacillati</taxon>
        <taxon>Actinomycetota</taxon>
        <taxon>Actinomycetes</taxon>
        <taxon>Propionibacteriales</taxon>
        <taxon>Nocardioidaceae</taxon>
        <taxon>Nocardioides</taxon>
    </lineage>
</organism>
<dbReference type="Gene3D" id="3.40.50.2300">
    <property type="match status" value="1"/>
</dbReference>
<evidence type="ECO:0000256" key="1">
    <source>
        <dbReference type="ARBA" id="ARBA00023015"/>
    </source>
</evidence>
<dbReference type="Pfam" id="PF00196">
    <property type="entry name" value="GerE"/>
    <property type="match status" value="1"/>
</dbReference>
<dbReference type="PRINTS" id="PR00038">
    <property type="entry name" value="HTHLUXR"/>
</dbReference>
<evidence type="ECO:0000259" key="4">
    <source>
        <dbReference type="PROSITE" id="PS50043"/>
    </source>
</evidence>
<dbReference type="PROSITE" id="PS00622">
    <property type="entry name" value="HTH_LUXR_1"/>
    <property type="match status" value="1"/>
</dbReference>
<dbReference type="Proteomes" id="UP000233565">
    <property type="component" value="Unassembled WGS sequence"/>
</dbReference>
<evidence type="ECO:0000256" key="2">
    <source>
        <dbReference type="ARBA" id="ARBA00023125"/>
    </source>
</evidence>
<dbReference type="GO" id="GO:0003677">
    <property type="term" value="F:DNA binding"/>
    <property type="evidence" value="ECO:0007669"/>
    <property type="project" value="UniProtKB-KW"/>
</dbReference>
<dbReference type="PANTHER" id="PTHR44688">
    <property type="entry name" value="DNA-BINDING TRANSCRIPTIONAL ACTIVATOR DEVR_DOSR"/>
    <property type="match status" value="1"/>
</dbReference>
<gene>
    <name evidence="5" type="ORF">CXG46_18410</name>
</gene>
<dbReference type="PANTHER" id="PTHR44688:SF16">
    <property type="entry name" value="DNA-BINDING TRANSCRIPTIONAL ACTIVATOR DEVR_DOSR"/>
    <property type="match status" value="1"/>
</dbReference>
<evidence type="ECO:0000313" key="5">
    <source>
        <dbReference type="EMBL" id="PKH37425.1"/>
    </source>
</evidence>
<keyword evidence="1" id="KW-0805">Transcription regulation</keyword>
<evidence type="ECO:0000256" key="3">
    <source>
        <dbReference type="ARBA" id="ARBA00023163"/>
    </source>
</evidence>
<name>A0ABX4QRZ6_9ACTN</name>
<sequence>MMGVAGPTCVVSPHLLVAQAVAAALRSAGTSAEARSWESFVHDPETGSREIAPDEQHPLVVILDGLDNADVVQDVARLVRDGRTRVMVVTTAEASVLWGGLVDEDLLDVTTASSVQQLAEVVDRIRAGGTALDPAGRVALRVSWVQALDRRHHVTELIESLSPQQRRVLELLASGLRVAEVGTEMGVTRGTVRSHVKALRAKLGARTQLEAVAMLHEAYAAGVGANLVPRPRQAYAGTEVPPRR</sequence>
<dbReference type="SMART" id="SM00421">
    <property type="entry name" value="HTH_LUXR"/>
    <property type="match status" value="1"/>
</dbReference>
<dbReference type="InterPro" id="IPR000792">
    <property type="entry name" value="Tscrpt_reg_LuxR_C"/>
</dbReference>
<dbReference type="SUPFAM" id="SSF46894">
    <property type="entry name" value="C-terminal effector domain of the bipartite response regulators"/>
    <property type="match status" value="1"/>
</dbReference>
<dbReference type="InterPro" id="IPR016032">
    <property type="entry name" value="Sig_transdc_resp-reg_C-effctor"/>
</dbReference>
<accession>A0ABX4QRZ6</accession>
<dbReference type="EMBL" id="PJBV01000035">
    <property type="protein sequence ID" value="PKH37425.1"/>
    <property type="molecule type" value="Genomic_DNA"/>
</dbReference>
<protein>
    <submittedName>
        <fullName evidence="5">DNA-binding response regulator</fullName>
    </submittedName>
</protein>